<dbReference type="GO" id="GO:0008168">
    <property type="term" value="F:methyltransferase activity"/>
    <property type="evidence" value="ECO:0007669"/>
    <property type="project" value="UniProtKB-KW"/>
</dbReference>
<dbReference type="Pfam" id="PF01479">
    <property type="entry name" value="S4"/>
    <property type="match status" value="1"/>
</dbReference>
<proteinExistence type="inferred from homology"/>
<accession>A0AAX2JFW0</accession>
<dbReference type="GO" id="GO:0032259">
    <property type="term" value="P:methylation"/>
    <property type="evidence" value="ECO:0007669"/>
    <property type="project" value="UniProtKB-KW"/>
</dbReference>
<sequence>MKERLDILLVKNGFFESKEKAQRAIMAGLVIVDDKKIDKSGTLIKLDKDPVIRIKGEMSKYVSRGGLKLEKALQVFELNFTGKIILDVGASTGGFTDCSLQNGAEFVYAMDVGTNQLDWKIRNDKRVKSIENTHIKDLTEKDLENKRVDYIVMDVSFISITKVLEHLVKFCHPETKLMALIKPQFETDREYIEKGGIVKDTKHHAEAVKKVIEEGEKNGFFIEGLDFSPITGTKGNVEYISIFGLKVENKKNIDIDGTVENGRNLGGAV</sequence>
<dbReference type="InterPro" id="IPR002877">
    <property type="entry name" value="RNA_MeTrfase_FtsJ_dom"/>
</dbReference>
<dbReference type="SUPFAM" id="SSF55174">
    <property type="entry name" value="Alpha-L RNA-binding motif"/>
    <property type="match status" value="1"/>
</dbReference>
<dbReference type="EC" id="2.1.1.226" evidence="5"/>
<comment type="similarity">
    <text evidence="2">Belongs to the TlyA family.</text>
</comment>
<name>A0AAX2JFW0_9FUSO</name>
<dbReference type="InterPro" id="IPR004538">
    <property type="entry name" value="Hemolysin_A/TlyA"/>
</dbReference>
<evidence type="ECO:0000256" key="2">
    <source>
        <dbReference type="ARBA" id="ARBA00029460"/>
    </source>
</evidence>
<dbReference type="InterPro" id="IPR029063">
    <property type="entry name" value="SAM-dependent_MTases_sf"/>
</dbReference>
<gene>
    <name evidence="5" type="primary">tlyA</name>
    <name evidence="5" type="ORF">NCTC12112_02740</name>
</gene>
<keyword evidence="1 3" id="KW-0694">RNA-binding</keyword>
<dbReference type="InterPro" id="IPR047048">
    <property type="entry name" value="TlyA"/>
</dbReference>
<dbReference type="EMBL" id="LS483487">
    <property type="protein sequence ID" value="SQJ12542.1"/>
    <property type="molecule type" value="Genomic_DNA"/>
</dbReference>
<dbReference type="InterPro" id="IPR036986">
    <property type="entry name" value="S4_RNA-bd_sf"/>
</dbReference>
<dbReference type="InterPro" id="IPR002942">
    <property type="entry name" value="S4_RNA-bd"/>
</dbReference>
<dbReference type="AlphaFoldDB" id="A0AAX2JFW0"/>
<evidence type="ECO:0000256" key="1">
    <source>
        <dbReference type="ARBA" id="ARBA00022884"/>
    </source>
</evidence>
<organism evidence="5 6">
    <name type="scientific">Fusobacterium ulcerans</name>
    <dbReference type="NCBI Taxonomy" id="861"/>
    <lineage>
        <taxon>Bacteria</taxon>
        <taxon>Fusobacteriati</taxon>
        <taxon>Fusobacteriota</taxon>
        <taxon>Fusobacteriia</taxon>
        <taxon>Fusobacteriales</taxon>
        <taxon>Fusobacteriaceae</taxon>
        <taxon>Fusobacterium</taxon>
    </lineage>
</organism>
<keyword evidence="5" id="KW-0808">Transferase</keyword>
<dbReference type="SMART" id="SM00363">
    <property type="entry name" value="S4"/>
    <property type="match status" value="1"/>
</dbReference>
<dbReference type="PROSITE" id="PS50889">
    <property type="entry name" value="S4"/>
    <property type="match status" value="1"/>
</dbReference>
<protein>
    <submittedName>
        <fullName evidence="5">16S/23S rRNA (Cytidine-2'-O)-methyltransferase TlyA</fullName>
        <ecNumber evidence="5">2.1.1.226</ecNumber>
    </submittedName>
</protein>
<feature type="domain" description="RNA-binding S4" evidence="4">
    <location>
        <begin position="3"/>
        <end position="70"/>
    </location>
</feature>
<dbReference type="PANTHER" id="PTHR32319">
    <property type="entry name" value="BACTERIAL HEMOLYSIN-LIKE PROTEIN"/>
    <property type="match status" value="1"/>
</dbReference>
<dbReference type="PANTHER" id="PTHR32319:SF0">
    <property type="entry name" value="BACTERIAL HEMOLYSIN-LIKE PROTEIN"/>
    <property type="match status" value="1"/>
</dbReference>
<dbReference type="NCBIfam" id="TIGR00478">
    <property type="entry name" value="tly"/>
    <property type="match status" value="1"/>
</dbReference>
<dbReference type="RefSeq" id="WP_005980531.1">
    <property type="nucleotide sequence ID" value="NZ_CABKNW010000005.1"/>
</dbReference>
<dbReference type="Pfam" id="PF01728">
    <property type="entry name" value="FtsJ"/>
    <property type="match status" value="1"/>
</dbReference>
<evidence type="ECO:0000256" key="3">
    <source>
        <dbReference type="PROSITE-ProRule" id="PRU00182"/>
    </source>
</evidence>
<evidence type="ECO:0000313" key="6">
    <source>
        <dbReference type="Proteomes" id="UP000249008"/>
    </source>
</evidence>
<dbReference type="KEGG" id="ful:C4N20_04275"/>
<evidence type="ECO:0000313" key="5">
    <source>
        <dbReference type="EMBL" id="SQJ12542.1"/>
    </source>
</evidence>
<dbReference type="Gene3D" id="3.40.50.150">
    <property type="entry name" value="Vaccinia Virus protein VP39"/>
    <property type="match status" value="1"/>
</dbReference>
<dbReference type="Proteomes" id="UP000249008">
    <property type="component" value="Chromosome 1"/>
</dbReference>
<keyword evidence="5" id="KW-0489">Methyltransferase</keyword>
<dbReference type="Gene3D" id="3.10.290.10">
    <property type="entry name" value="RNA-binding S4 domain"/>
    <property type="match status" value="1"/>
</dbReference>
<evidence type="ECO:0000259" key="4">
    <source>
        <dbReference type="SMART" id="SM00363"/>
    </source>
</evidence>
<reference evidence="5 6" key="1">
    <citation type="submission" date="2018-06" db="EMBL/GenBank/DDBJ databases">
        <authorList>
            <consortium name="Pathogen Informatics"/>
            <person name="Doyle S."/>
        </authorList>
    </citation>
    <scope>NUCLEOTIDE SEQUENCE [LARGE SCALE GENOMIC DNA]</scope>
    <source>
        <strain evidence="5 6">NCTC12112</strain>
    </source>
</reference>
<dbReference type="PIRSF" id="PIRSF005578">
    <property type="entry name" value="TlyA"/>
    <property type="match status" value="1"/>
</dbReference>
<dbReference type="CDD" id="cd00165">
    <property type="entry name" value="S4"/>
    <property type="match status" value="1"/>
</dbReference>
<dbReference type="GeneID" id="78454013"/>
<dbReference type="GO" id="GO:0003723">
    <property type="term" value="F:RNA binding"/>
    <property type="evidence" value="ECO:0007669"/>
    <property type="project" value="UniProtKB-KW"/>
</dbReference>
<dbReference type="SUPFAM" id="SSF53335">
    <property type="entry name" value="S-adenosyl-L-methionine-dependent methyltransferases"/>
    <property type="match status" value="1"/>
</dbReference>